<keyword evidence="6 10" id="KW-0407">Ion channel</keyword>
<comment type="similarity">
    <text evidence="7 10">Belongs to the fluoride channel Fluc/FEX (TC 1.A.43) family.</text>
</comment>
<dbReference type="PANTHER" id="PTHR28259:SF1">
    <property type="entry name" value="FLUORIDE EXPORT PROTEIN 1-RELATED"/>
    <property type="match status" value="1"/>
</dbReference>
<evidence type="ECO:0000256" key="2">
    <source>
        <dbReference type="ARBA" id="ARBA00022475"/>
    </source>
</evidence>
<dbReference type="GO" id="GO:0062054">
    <property type="term" value="F:fluoride channel activity"/>
    <property type="evidence" value="ECO:0007669"/>
    <property type="project" value="UniProtKB-UniRule"/>
</dbReference>
<evidence type="ECO:0000256" key="8">
    <source>
        <dbReference type="ARBA" id="ARBA00035585"/>
    </source>
</evidence>
<dbReference type="KEGG" id="apak:AP3564_02915"/>
<evidence type="ECO:0000256" key="9">
    <source>
        <dbReference type="ARBA" id="ARBA00049940"/>
    </source>
</evidence>
<accession>A0A223E291</accession>
<dbReference type="EMBL" id="CP017703">
    <property type="protein sequence ID" value="ASS89343.1"/>
    <property type="molecule type" value="Genomic_DNA"/>
</dbReference>
<evidence type="ECO:0000313" key="12">
    <source>
        <dbReference type="Proteomes" id="UP000214606"/>
    </source>
</evidence>
<name>A0A223E291_9BACI</name>
<dbReference type="GO" id="GO:0046872">
    <property type="term" value="F:metal ion binding"/>
    <property type="evidence" value="ECO:0007669"/>
    <property type="project" value="UniProtKB-KW"/>
</dbReference>
<evidence type="ECO:0000256" key="10">
    <source>
        <dbReference type="HAMAP-Rule" id="MF_00454"/>
    </source>
</evidence>
<comment type="subcellular location">
    <subcellularLocation>
        <location evidence="1 10">Cell membrane</location>
        <topology evidence="1 10">Multi-pass membrane protein</topology>
    </subcellularLocation>
</comment>
<proteinExistence type="inferred from homology"/>
<gene>
    <name evidence="10" type="primary">fluC</name>
    <name evidence="10" type="synonym">crcB</name>
    <name evidence="11" type="ORF">AP3564_02915</name>
</gene>
<keyword evidence="2 10" id="KW-1003">Cell membrane</keyword>
<organism evidence="11 12">
    <name type="scientific">Aeribacillus pallidus</name>
    <dbReference type="NCBI Taxonomy" id="33936"/>
    <lineage>
        <taxon>Bacteria</taxon>
        <taxon>Bacillati</taxon>
        <taxon>Bacillota</taxon>
        <taxon>Bacilli</taxon>
        <taxon>Bacillales</taxon>
        <taxon>Bacillaceae</taxon>
        <taxon>Aeribacillus</taxon>
    </lineage>
</organism>
<evidence type="ECO:0000313" key="11">
    <source>
        <dbReference type="EMBL" id="ASS89343.1"/>
    </source>
</evidence>
<keyword evidence="5 10" id="KW-0472">Membrane</keyword>
<feature type="binding site" evidence="10">
    <location>
        <position position="74"/>
    </location>
    <ligand>
        <name>Na(+)</name>
        <dbReference type="ChEBI" id="CHEBI:29101"/>
        <note>structural</note>
    </ligand>
</feature>
<keyword evidence="4 10" id="KW-1133">Transmembrane helix</keyword>
<dbReference type="HAMAP" id="MF_00454">
    <property type="entry name" value="FluC"/>
    <property type="match status" value="1"/>
</dbReference>
<dbReference type="PANTHER" id="PTHR28259">
    <property type="entry name" value="FLUORIDE EXPORT PROTEIN 1-RELATED"/>
    <property type="match status" value="1"/>
</dbReference>
<comment type="catalytic activity">
    <reaction evidence="8">
        <text>fluoride(in) = fluoride(out)</text>
        <dbReference type="Rhea" id="RHEA:76159"/>
        <dbReference type="ChEBI" id="CHEBI:17051"/>
    </reaction>
    <physiologicalReaction direction="left-to-right" evidence="8">
        <dbReference type="Rhea" id="RHEA:76160"/>
    </physiologicalReaction>
</comment>
<feature type="transmembrane region" description="Helical" evidence="10">
    <location>
        <begin position="99"/>
        <end position="120"/>
    </location>
</feature>
<dbReference type="GO" id="GO:0005886">
    <property type="term" value="C:plasma membrane"/>
    <property type="evidence" value="ECO:0007669"/>
    <property type="project" value="UniProtKB-SubCell"/>
</dbReference>
<dbReference type="RefSeq" id="WP_232515613.1">
    <property type="nucleotide sequence ID" value="NZ_CP017703.1"/>
</dbReference>
<evidence type="ECO:0000256" key="1">
    <source>
        <dbReference type="ARBA" id="ARBA00004651"/>
    </source>
</evidence>
<dbReference type="NCBIfam" id="TIGR00494">
    <property type="entry name" value="crcB"/>
    <property type="match status" value="1"/>
</dbReference>
<keyword evidence="3 10" id="KW-0812">Transmembrane</keyword>
<dbReference type="Proteomes" id="UP000214606">
    <property type="component" value="Chromosome"/>
</dbReference>
<evidence type="ECO:0000256" key="6">
    <source>
        <dbReference type="ARBA" id="ARBA00023303"/>
    </source>
</evidence>
<feature type="transmembrane region" description="Helical" evidence="10">
    <location>
        <begin position="62"/>
        <end position="79"/>
    </location>
</feature>
<feature type="binding site" evidence="10">
    <location>
        <position position="77"/>
    </location>
    <ligand>
        <name>Na(+)</name>
        <dbReference type="ChEBI" id="CHEBI:29101"/>
        <note>structural</note>
    </ligand>
</feature>
<dbReference type="AlphaFoldDB" id="A0A223E291"/>
<comment type="function">
    <text evidence="9 10">Fluoride-specific ion channel. Important for reducing fluoride concentration in the cell, thus reducing its toxicity.</text>
</comment>
<protein>
    <recommendedName>
        <fullName evidence="10">Fluoride-specific ion channel FluC</fullName>
    </recommendedName>
</protein>
<dbReference type="Pfam" id="PF02537">
    <property type="entry name" value="CRCB"/>
    <property type="match status" value="1"/>
</dbReference>
<keyword evidence="10" id="KW-0479">Metal-binding</keyword>
<keyword evidence="10" id="KW-0915">Sodium</keyword>
<evidence type="ECO:0000256" key="3">
    <source>
        <dbReference type="ARBA" id="ARBA00022692"/>
    </source>
</evidence>
<evidence type="ECO:0000256" key="5">
    <source>
        <dbReference type="ARBA" id="ARBA00023136"/>
    </source>
</evidence>
<keyword evidence="10" id="KW-0406">Ion transport</keyword>
<comment type="activity regulation">
    <text evidence="10">Na(+) is not transported, but it plays an essential structural role and its presence is essential for fluoride channel function.</text>
</comment>
<dbReference type="GO" id="GO:0140114">
    <property type="term" value="P:cellular detoxification of fluoride"/>
    <property type="evidence" value="ECO:0007669"/>
    <property type="project" value="UniProtKB-UniRule"/>
</dbReference>
<dbReference type="InterPro" id="IPR003691">
    <property type="entry name" value="FluC"/>
</dbReference>
<keyword evidence="10" id="KW-0813">Transport</keyword>
<reference evidence="11 12" key="1">
    <citation type="submission" date="2016-10" db="EMBL/GenBank/DDBJ databases">
        <title>The whole genome sequencing and assembly of Aeribacillus pallidus KCTC3564 strain.</title>
        <authorList>
            <person name="Lee Y.-J."/>
            <person name="Park M.-K."/>
            <person name="Yi H."/>
            <person name="Bahn Y.-S."/>
            <person name="Kim J.F."/>
            <person name="Lee D.-W."/>
        </authorList>
    </citation>
    <scope>NUCLEOTIDE SEQUENCE [LARGE SCALE GENOMIC DNA]</scope>
    <source>
        <strain evidence="11 12">KCTC3564</strain>
    </source>
</reference>
<sequence length="135" mass="14677">MIYLLVGLGGIAGACLRYSVGLWTSSFWTGSFPAATLFANLAGSFLLGWLTEYVFKIKGFPPHFAAAIGTGLIGAFTTFSTFSFENIQLMIADKWETAIMYTLSSLIGGYLFVSSGYHLGRKMLSQHIARTASHE</sequence>
<evidence type="ECO:0000256" key="7">
    <source>
        <dbReference type="ARBA" id="ARBA00035120"/>
    </source>
</evidence>
<feature type="transmembrane region" description="Helical" evidence="10">
    <location>
        <begin position="27"/>
        <end position="50"/>
    </location>
</feature>
<evidence type="ECO:0000256" key="4">
    <source>
        <dbReference type="ARBA" id="ARBA00022989"/>
    </source>
</evidence>